<dbReference type="SUPFAM" id="SSF54277">
    <property type="entry name" value="CAD &amp; PB1 domains"/>
    <property type="match status" value="1"/>
</dbReference>
<dbReference type="GO" id="GO:0051645">
    <property type="term" value="P:Golgi localization"/>
    <property type="evidence" value="ECO:0007669"/>
    <property type="project" value="TreeGrafter"/>
</dbReference>
<dbReference type="EMBL" id="JAAAIP010000005">
    <property type="protein sequence ID" value="KAG0330226.1"/>
    <property type="molecule type" value="Genomic_DNA"/>
</dbReference>
<evidence type="ECO:0000256" key="4">
    <source>
        <dbReference type="ARBA" id="ARBA00022448"/>
    </source>
</evidence>
<feature type="region of interest" description="Disordered" evidence="13">
    <location>
        <begin position="1031"/>
        <end position="1063"/>
    </location>
</feature>
<evidence type="ECO:0000256" key="9">
    <source>
        <dbReference type="ARBA" id="ARBA00023136"/>
    </source>
</evidence>
<accession>A0A9P6RW93</accession>
<organism evidence="15 16">
    <name type="scientific">Dissophora globulifera</name>
    <dbReference type="NCBI Taxonomy" id="979702"/>
    <lineage>
        <taxon>Eukaryota</taxon>
        <taxon>Fungi</taxon>
        <taxon>Fungi incertae sedis</taxon>
        <taxon>Mucoromycota</taxon>
        <taxon>Mortierellomycotina</taxon>
        <taxon>Mortierellomycetes</taxon>
        <taxon>Mortierellales</taxon>
        <taxon>Mortierellaceae</taxon>
        <taxon>Dissophora</taxon>
    </lineage>
</organism>
<name>A0A9P6RW93_9FUNG</name>
<feature type="compositionally biased region" description="Acidic residues" evidence="13">
    <location>
        <begin position="350"/>
        <end position="362"/>
    </location>
</feature>
<reference evidence="15" key="1">
    <citation type="journal article" date="2020" name="Fungal Divers.">
        <title>Resolving the Mortierellaceae phylogeny through synthesis of multi-gene phylogenetics and phylogenomics.</title>
        <authorList>
            <person name="Vandepol N."/>
            <person name="Liber J."/>
            <person name="Desiro A."/>
            <person name="Na H."/>
            <person name="Kennedy M."/>
            <person name="Barry K."/>
            <person name="Grigoriev I.V."/>
            <person name="Miller A.N."/>
            <person name="O'Donnell K."/>
            <person name="Stajich J.E."/>
            <person name="Bonito G."/>
        </authorList>
    </citation>
    <scope>NUCLEOTIDE SEQUENCE</scope>
    <source>
        <strain evidence="15">REB-010B</strain>
    </source>
</reference>
<dbReference type="Gene3D" id="3.30.450.60">
    <property type="match status" value="1"/>
</dbReference>
<dbReference type="Gene3D" id="2.60.40.1170">
    <property type="entry name" value="Mu homology domain, subdomain B"/>
    <property type="match status" value="2"/>
</dbReference>
<feature type="region of interest" description="Disordered" evidence="13">
    <location>
        <begin position="165"/>
        <end position="190"/>
    </location>
</feature>
<dbReference type="Proteomes" id="UP000738325">
    <property type="component" value="Unassembled WGS sequence"/>
</dbReference>
<sequence>MTSSVHTNSTGATTNDSCNGSSGTAVRHGRKTQRRNIHSLYILNIAPSNKSHKSASTITTTTKEFTMASCYFSAKLAPPILGAFVESVEERADGHAWFTIQIYPCHITIPGSDAMPIPRKSYCIYRRSEDVIGFVQQIEQEFPWLRSSIGIGRKLASIFSLPLRDRSRSRPSGALTIVPNPPSASKSAAPSCAAPSQLRLELDRFLQTFFVQEPLVRRCRLASEFFGIWKTDLEARLSQADRDPLALHSLMTHAYERNLEKRVVDDQQPSALTAAADALTNVDSDDDDDADSPLMTPELPNTSFGICSPGSSSCSSEPTTPTEESDFDESDFDESDDTDDDLSDTSTANDESESEDDEEEEEISSKTPFQTIRRSVSFQALRQFAQRDFGVRPTGIAFSGYSSAATSKFNEGYKASEFSKSKSSYVSDDNGELKADRSASLSPETQSSSTSRGNITCIPVDQDCADHPHATVAAVTIKDPDVVIGHGSIQSTSLPSDSPVLPAIRHQPSVIPPKPSSIKSSSSSFFSFVKALGSFESDTPISAAAATVRRASSWRSISSRSMTFRQEKSSHPSRCGNRVSGSECPKDTLYSVAELETCLHKALFKDSHAIPDLTLDLAVAEVPPSTTTSRSKARVIQSTKSFLQSLPSAVHRLPRASTKLKRGTALSKNKAYHGLHSDDALTWASSGGHRRKRSENDHGYRHQQRLSRPPRNAQEVDRDPEHDHLHECKRERLVSPSLASLTPLMHGSFVATFKIILDSDRILALQVVEDEADFMLSVPDLRLRIQKKFERADMPLPEEFELMWTAWDGEEVVLKNDEELRRALAMTLISRQFREMTRARIEGLIASFPKLTSSGQQHTTIETEHVRYVYQPLEDLFVILITNKQSNILQDIDTLQLVSRVVSSVCRPTDAREIDRNAFELLSSFDEIISLGYRESVNLAQVGSISEMESHEEKIQEMIEKNKEREAKEELKRRAKQLDLQRREQKKAMGGMGGGYGQGMGGGYGQSSPMGFGGQAGMGGMGGMSGMGGMGSSQGFDSPSPSTDDNVSKFSSAPKMPATKARGMQLGRKQNNVDLMESLRSEAEAVNVAQQQAPAQPSYSAPVEPAFPMESVHVHIEEKITVVANRDGGLESMEVKGDLMLRVSDPARAKISLSLRHLEDSSIQFKTHPNVNKALFTNEKVIAFRDSSKEFPLNMPTGVLRWRYISKDESSIPLSINCWPSPSGDGTSDVNIEYQLENEEMEFKNVNIIIPLPQGTTPTVGEVDGEYVVDRQQSALIWRLPSIDSSNPSGSLEFNCQGDDAESYFPVSVQFESERLICDVDVLSVTLVADGSSVPFSKQSILSPAEYSVV</sequence>
<comment type="subcellular location">
    <subcellularLocation>
        <location evidence="11">Cytoplasm</location>
    </subcellularLocation>
    <subcellularLocation>
        <location evidence="1 11">Golgi apparatus membrane</location>
        <topology evidence="1 11">Peripheral membrane protein</topology>
        <orientation evidence="1 11">Cytoplasmic side</orientation>
    </subcellularLocation>
    <subcellularLocation>
        <location evidence="11">Cytoplasmic vesicle</location>
        <location evidence="11">COPI-coated vesicle membrane</location>
        <topology evidence="11">Peripheral membrane protein</topology>
        <orientation evidence="11">Cytoplasmic side</orientation>
    </subcellularLocation>
</comment>
<feature type="compositionally biased region" description="Polar residues" evidence="13">
    <location>
        <begin position="1"/>
        <end position="24"/>
    </location>
</feature>
<feature type="compositionally biased region" description="Polar residues" evidence="13">
    <location>
        <begin position="1037"/>
        <end position="1051"/>
    </location>
</feature>
<keyword evidence="10" id="KW-0968">Cytoplasmic vesicle</keyword>
<feature type="compositionally biased region" description="Basic and acidic residues" evidence="13">
    <location>
        <begin position="714"/>
        <end position="726"/>
    </location>
</feature>
<feature type="region of interest" description="Disordered" evidence="13">
    <location>
        <begin position="420"/>
        <end position="453"/>
    </location>
</feature>
<keyword evidence="6 11" id="KW-0931">ER-Golgi transport</keyword>
<keyword evidence="9 11" id="KW-0472">Membrane</keyword>
<dbReference type="PROSITE" id="PS51072">
    <property type="entry name" value="MHD"/>
    <property type="match status" value="1"/>
</dbReference>
<comment type="similarity">
    <text evidence="2 11">Belongs to the adaptor complexes medium subunit family. Delta-COP subfamily.</text>
</comment>
<gene>
    <name evidence="15" type="ORF">BGZ99_007087</name>
</gene>
<comment type="function">
    <text evidence="11">The coatomer is a cytosolic protein complex that binds to dilysine motifs and reversibly associates with Golgi non-clathrin-coated vesicles, which further mediate biosynthetic protein transport from the ER, via the Golgi up to the trans Golgi network.</text>
</comment>
<protein>
    <recommendedName>
        <fullName evidence="11">Coatomer subunit delta</fullName>
    </recommendedName>
</protein>
<dbReference type="OrthoDB" id="10266042at2759"/>
<dbReference type="InterPro" id="IPR036871">
    <property type="entry name" value="PX_dom_sf"/>
</dbReference>
<dbReference type="PANTHER" id="PTHR10121">
    <property type="entry name" value="COATOMER SUBUNIT DELTA"/>
    <property type="match status" value="1"/>
</dbReference>
<keyword evidence="5 11" id="KW-0963">Cytoplasm</keyword>
<comment type="subunit">
    <text evidence="3 11">Oligomeric complex that consists of at least the alpha, beta, beta', gamma, delta, epsilon and zeta subunits.</text>
</comment>
<dbReference type="GO" id="GO:0000139">
    <property type="term" value="C:Golgi membrane"/>
    <property type="evidence" value="ECO:0007669"/>
    <property type="project" value="UniProtKB-SubCell"/>
</dbReference>
<evidence type="ECO:0000256" key="7">
    <source>
        <dbReference type="ARBA" id="ARBA00022927"/>
    </source>
</evidence>
<dbReference type="FunFam" id="2.60.40.1170:FF:000007">
    <property type="entry name" value="Coatomer subunit delta"/>
    <property type="match status" value="1"/>
</dbReference>
<evidence type="ECO:0000313" key="15">
    <source>
        <dbReference type="EMBL" id="KAG0330226.1"/>
    </source>
</evidence>
<keyword evidence="12" id="KW-0175">Coiled coil</keyword>
<evidence type="ECO:0000256" key="2">
    <source>
        <dbReference type="ARBA" id="ARBA00010516"/>
    </source>
</evidence>
<dbReference type="InterPro" id="IPR036168">
    <property type="entry name" value="AP2_Mu_C_sf"/>
</dbReference>
<feature type="compositionally biased region" description="Low complexity" evidence="13">
    <location>
        <begin position="311"/>
        <end position="322"/>
    </location>
</feature>
<dbReference type="PANTHER" id="PTHR10121:SF0">
    <property type="entry name" value="COATOMER SUBUNIT DELTA"/>
    <property type="match status" value="1"/>
</dbReference>
<dbReference type="SUPFAM" id="SSF64356">
    <property type="entry name" value="SNARE-like"/>
    <property type="match status" value="1"/>
</dbReference>
<comment type="caution">
    <text evidence="15">The sequence shown here is derived from an EMBL/GenBank/DDBJ whole genome shotgun (WGS) entry which is preliminary data.</text>
</comment>
<evidence type="ECO:0000256" key="3">
    <source>
        <dbReference type="ARBA" id="ARBA00011775"/>
    </source>
</evidence>
<evidence type="ECO:0000256" key="6">
    <source>
        <dbReference type="ARBA" id="ARBA00022892"/>
    </source>
</evidence>
<feature type="coiled-coil region" evidence="12">
    <location>
        <begin position="948"/>
        <end position="988"/>
    </location>
</feature>
<evidence type="ECO:0000256" key="11">
    <source>
        <dbReference type="RuleBase" id="RU366052"/>
    </source>
</evidence>
<dbReference type="CDD" id="cd09254">
    <property type="entry name" value="AP_delta-COPI_MHD"/>
    <property type="match status" value="1"/>
</dbReference>
<dbReference type="InterPro" id="IPR011012">
    <property type="entry name" value="Longin-like_dom_sf"/>
</dbReference>
<evidence type="ECO:0000259" key="14">
    <source>
        <dbReference type="PROSITE" id="PS51072"/>
    </source>
</evidence>
<evidence type="ECO:0000256" key="8">
    <source>
        <dbReference type="ARBA" id="ARBA00023034"/>
    </source>
</evidence>
<evidence type="ECO:0000256" key="12">
    <source>
        <dbReference type="SAM" id="Coils"/>
    </source>
</evidence>
<keyword evidence="16" id="KW-1185">Reference proteome</keyword>
<dbReference type="GO" id="GO:0030126">
    <property type="term" value="C:COPI vesicle coat"/>
    <property type="evidence" value="ECO:0007669"/>
    <property type="project" value="UniProtKB-UniRule"/>
</dbReference>
<keyword evidence="7 11" id="KW-0653">Protein transport</keyword>
<proteinExistence type="inferred from homology"/>
<evidence type="ECO:0000256" key="5">
    <source>
        <dbReference type="ARBA" id="ARBA00022490"/>
    </source>
</evidence>
<feature type="region of interest" description="Disordered" evidence="13">
    <location>
        <begin position="683"/>
        <end position="726"/>
    </location>
</feature>
<keyword evidence="4 11" id="KW-0813">Transport</keyword>
<dbReference type="GO" id="GO:0035091">
    <property type="term" value="F:phosphatidylinositol binding"/>
    <property type="evidence" value="ECO:0007669"/>
    <property type="project" value="InterPro"/>
</dbReference>
<keyword evidence="8 11" id="KW-0333">Golgi apparatus</keyword>
<feature type="region of interest" description="Disordered" evidence="13">
    <location>
        <begin position="279"/>
        <end position="370"/>
    </location>
</feature>
<evidence type="ECO:0000313" key="16">
    <source>
        <dbReference type="Proteomes" id="UP000738325"/>
    </source>
</evidence>
<dbReference type="GO" id="GO:0015031">
    <property type="term" value="P:protein transport"/>
    <property type="evidence" value="ECO:0007669"/>
    <property type="project" value="UniProtKB-KW"/>
</dbReference>
<dbReference type="GO" id="GO:0006888">
    <property type="term" value="P:endoplasmic reticulum to Golgi vesicle-mediated transport"/>
    <property type="evidence" value="ECO:0007669"/>
    <property type="project" value="TreeGrafter"/>
</dbReference>
<feature type="domain" description="MHD" evidence="14">
    <location>
        <begin position="1109"/>
        <end position="1350"/>
    </location>
</feature>
<dbReference type="Pfam" id="PF00928">
    <property type="entry name" value="Adap_comp_sub"/>
    <property type="match status" value="1"/>
</dbReference>
<feature type="compositionally biased region" description="Acidic residues" evidence="13">
    <location>
        <begin position="323"/>
        <end position="343"/>
    </location>
</feature>
<evidence type="ECO:0000256" key="1">
    <source>
        <dbReference type="ARBA" id="ARBA00004255"/>
    </source>
</evidence>
<dbReference type="Gene3D" id="3.30.1520.10">
    <property type="entry name" value="Phox-like domain"/>
    <property type="match status" value="1"/>
</dbReference>
<evidence type="ECO:0000256" key="10">
    <source>
        <dbReference type="ARBA" id="ARBA00023329"/>
    </source>
</evidence>
<feature type="region of interest" description="Disordered" evidence="13">
    <location>
        <begin position="1"/>
        <end position="31"/>
    </location>
</feature>
<dbReference type="InterPro" id="IPR028565">
    <property type="entry name" value="MHD"/>
</dbReference>
<dbReference type="SUPFAM" id="SSF49447">
    <property type="entry name" value="Second domain of Mu2 adaptin subunit (ap50) of ap2 adaptor"/>
    <property type="match status" value="1"/>
</dbReference>
<dbReference type="CDD" id="cd14830">
    <property type="entry name" value="Delta_COP_N"/>
    <property type="match status" value="1"/>
</dbReference>
<feature type="compositionally biased region" description="Low complexity" evidence="13">
    <location>
        <begin position="438"/>
        <end position="451"/>
    </location>
</feature>
<dbReference type="InterPro" id="IPR027059">
    <property type="entry name" value="Coatomer_dsu"/>
</dbReference>
<dbReference type="GO" id="GO:0006890">
    <property type="term" value="P:retrograde vesicle-mediated transport, Golgi to endoplasmic reticulum"/>
    <property type="evidence" value="ECO:0007669"/>
    <property type="project" value="UniProtKB-UniRule"/>
</dbReference>
<evidence type="ECO:0000256" key="13">
    <source>
        <dbReference type="SAM" id="MobiDB-lite"/>
    </source>
</evidence>
<dbReference type="FunFam" id="3.30.450.60:FF:000003">
    <property type="entry name" value="Coatomer subunit delta"/>
    <property type="match status" value="1"/>
</dbReference>